<keyword evidence="4" id="KW-1185">Reference proteome</keyword>
<sequence length="632" mass="67300">MSRPLQPLLHDELVVLRAPAQVWSGRSGEAGRATVHGAYLGDTRYLRALWLRVDGLPPEAVAAVPTGASGIRFEGVLRTLGEGGGPDVRVQVGREVAEDGFAERVRLVSRLRRPVEVVVELSVVPDATSMDQIRVGAPGPDATDVEVGGDAARWRSAGIAVSLRAEGARVDLEVDTVTARWEVTVPAGGQVEVGMEVHADSPGAVVVGPGRPARFARPEPAPGDDRLARWLDRALADVEALRLRRPGSDDVFVAAGAPWFLTLFGRDSLWTARFLLPLDTDLELAGGTLRVLAGLQGTRSDPATAEQPGKIMHELRQQTLTVAAEGLRLPPLYYGTVDATALWVCLLHDAWRWGLPEEQVQALLPALEAALTWLREHGDADGDQLLEYVDESGHGLANQGWKDSADSVQDRAGRLARGPIALCEVQAYAHEAAVHGADLLDRFGRPGAAAAREWAAALAERFRSRFWVSDAEGRYPAIALDAAKRPVDALSSNIGHLLGTGLLDAEEERLVARRLFSPVLADGYGLRTLAADAAGFWPLSYHCGSVWTHDTAIAVVGLARAGFAAEAAQLADGLLAAAPAFDHRMPELHGGDARAASSRPVPYPAACFPQAWSAAAAVAVWAATHGVRPPRG</sequence>
<dbReference type="RefSeq" id="WP_156608606.1">
    <property type="nucleotide sequence ID" value="NZ_WPCU01000004.1"/>
</dbReference>
<dbReference type="Pfam" id="PF22422">
    <property type="entry name" value="MGH1-like_GH"/>
    <property type="match status" value="1"/>
</dbReference>
<feature type="domain" description="Mannosylglycerate hydrolase MGH1-like glycoside hydrolase" evidence="2">
    <location>
        <begin position="336"/>
        <end position="577"/>
    </location>
</feature>
<proteinExistence type="predicted"/>
<dbReference type="Proteomes" id="UP000435304">
    <property type="component" value="Unassembled WGS sequence"/>
</dbReference>
<dbReference type="Gene3D" id="1.50.10.10">
    <property type="match status" value="1"/>
</dbReference>
<comment type="caution">
    <text evidence="3">The sequence shown here is derived from an EMBL/GenBank/DDBJ whole genome shotgun (WGS) entry which is preliminary data.</text>
</comment>
<evidence type="ECO:0000259" key="2">
    <source>
        <dbReference type="Pfam" id="PF22422"/>
    </source>
</evidence>
<evidence type="ECO:0000313" key="4">
    <source>
        <dbReference type="Proteomes" id="UP000435304"/>
    </source>
</evidence>
<dbReference type="InterPro" id="IPR012341">
    <property type="entry name" value="6hp_glycosidase-like_sf"/>
</dbReference>
<dbReference type="InterPro" id="IPR032856">
    <property type="entry name" value="GDE_N_bis"/>
</dbReference>
<dbReference type="AlphaFoldDB" id="A0A6A9URI4"/>
<dbReference type="SUPFAM" id="SSF48208">
    <property type="entry name" value="Six-hairpin glycosidases"/>
    <property type="match status" value="1"/>
</dbReference>
<protein>
    <submittedName>
        <fullName evidence="3">Amylo-alpha-1,6-glucosidase</fullName>
    </submittedName>
</protein>
<name>A0A6A9URI4_9ACTN</name>
<organism evidence="3 4">
    <name type="scientific">Auraticoccus cholistanensis</name>
    <dbReference type="NCBI Taxonomy" id="2656650"/>
    <lineage>
        <taxon>Bacteria</taxon>
        <taxon>Bacillati</taxon>
        <taxon>Actinomycetota</taxon>
        <taxon>Actinomycetes</taxon>
        <taxon>Propionibacteriales</taxon>
        <taxon>Propionibacteriaceae</taxon>
        <taxon>Auraticoccus</taxon>
    </lineage>
</organism>
<reference evidence="3 4" key="1">
    <citation type="submission" date="2019-12" db="EMBL/GenBank/DDBJ databases">
        <title>Auraticoccus cholistani sp. nov., an actinomycete isolated from soil of Cholistan desert.</title>
        <authorList>
            <person name="Cheema M.T."/>
        </authorList>
    </citation>
    <scope>NUCLEOTIDE SEQUENCE [LARGE SCALE GENOMIC DNA]</scope>
    <source>
        <strain evidence="3 4">F435</strain>
    </source>
</reference>
<dbReference type="InterPro" id="IPR054491">
    <property type="entry name" value="MGH1-like_GH"/>
</dbReference>
<evidence type="ECO:0000259" key="1">
    <source>
        <dbReference type="Pfam" id="PF14742"/>
    </source>
</evidence>
<dbReference type="InterPro" id="IPR008928">
    <property type="entry name" value="6-hairpin_glycosidase_sf"/>
</dbReference>
<dbReference type="Pfam" id="PF14742">
    <property type="entry name" value="GDE_N_bis"/>
    <property type="match status" value="1"/>
</dbReference>
<feature type="domain" description="Putative glycogen debranching enzyme N-terminal" evidence="1">
    <location>
        <begin position="19"/>
        <end position="195"/>
    </location>
</feature>
<accession>A0A6A9URI4</accession>
<evidence type="ECO:0000313" key="3">
    <source>
        <dbReference type="EMBL" id="MVA75496.1"/>
    </source>
</evidence>
<dbReference type="GO" id="GO:0005975">
    <property type="term" value="P:carbohydrate metabolic process"/>
    <property type="evidence" value="ECO:0007669"/>
    <property type="project" value="InterPro"/>
</dbReference>
<gene>
    <name evidence="3" type="ORF">GC722_05560</name>
</gene>
<dbReference type="EMBL" id="WPCU01000004">
    <property type="protein sequence ID" value="MVA75496.1"/>
    <property type="molecule type" value="Genomic_DNA"/>
</dbReference>